<proteinExistence type="inferred from homology"/>
<evidence type="ECO:0000256" key="6">
    <source>
        <dbReference type="ARBA" id="ARBA00023239"/>
    </source>
</evidence>
<dbReference type="InterPro" id="IPR037158">
    <property type="entry name" value="Thr_synth_N_sf"/>
</dbReference>
<comment type="catalytic activity">
    <reaction evidence="8">
        <text>O-phospho-L-homoserine + H2O = L-threonine + phosphate</text>
        <dbReference type="Rhea" id="RHEA:10840"/>
        <dbReference type="ChEBI" id="CHEBI:15377"/>
        <dbReference type="ChEBI" id="CHEBI:43474"/>
        <dbReference type="ChEBI" id="CHEBI:57590"/>
        <dbReference type="ChEBI" id="CHEBI:57926"/>
        <dbReference type="EC" id="4.2.3.1"/>
    </reaction>
</comment>
<evidence type="ECO:0000256" key="7">
    <source>
        <dbReference type="ARBA" id="ARBA00029440"/>
    </source>
</evidence>
<gene>
    <name evidence="12" type="ORF">EI983_04390</name>
</gene>
<dbReference type="Gene3D" id="3.90.1380.10">
    <property type="entry name" value="Threonine synthase, N-terminal domain"/>
    <property type="match status" value="1"/>
</dbReference>
<dbReference type="UniPathway" id="UPA00050">
    <property type="reaction ID" value="UER00065"/>
</dbReference>
<keyword evidence="5 10" id="KW-0663">Pyridoxal phosphate</keyword>
<keyword evidence="6 12" id="KW-0456">Lyase</keyword>
<evidence type="ECO:0000313" key="12">
    <source>
        <dbReference type="EMBL" id="QGX97556.1"/>
    </source>
</evidence>
<reference evidence="13" key="1">
    <citation type="submission" date="2018-12" db="EMBL/GenBank/DDBJ databases">
        <title>Complete genome sequence of Roseovarius sp. MME-070.</title>
        <authorList>
            <person name="Nam Y.-D."/>
            <person name="Kang J."/>
            <person name="Chung W.-H."/>
            <person name="Park Y.S."/>
        </authorList>
    </citation>
    <scope>NUCLEOTIDE SEQUENCE [LARGE SCALE GENOMIC DNA]</scope>
    <source>
        <strain evidence="13">MME-070</strain>
    </source>
</reference>
<dbReference type="OrthoDB" id="9763107at2"/>
<dbReference type="InterPro" id="IPR036052">
    <property type="entry name" value="TrpB-like_PALP_sf"/>
</dbReference>
<dbReference type="Pfam" id="PF14821">
    <property type="entry name" value="Thr_synth_N"/>
    <property type="match status" value="1"/>
</dbReference>
<dbReference type="Proteomes" id="UP000428330">
    <property type="component" value="Chromosome"/>
</dbReference>
<evidence type="ECO:0000256" key="4">
    <source>
        <dbReference type="ARBA" id="ARBA00022605"/>
    </source>
</evidence>
<comment type="pathway">
    <text evidence="7">Amino-acid biosynthesis.</text>
</comment>
<evidence type="ECO:0000256" key="3">
    <source>
        <dbReference type="ARBA" id="ARBA00018679"/>
    </source>
</evidence>
<dbReference type="EMBL" id="CP034348">
    <property type="protein sequence ID" value="QGX97556.1"/>
    <property type="molecule type" value="Genomic_DNA"/>
</dbReference>
<dbReference type="GO" id="GO:0009088">
    <property type="term" value="P:threonine biosynthetic process"/>
    <property type="evidence" value="ECO:0007669"/>
    <property type="project" value="UniProtKB-UniRule"/>
</dbReference>
<organism evidence="12 13">
    <name type="scientific">Roseovarius faecimaris</name>
    <dbReference type="NCBI Taxonomy" id="2494550"/>
    <lineage>
        <taxon>Bacteria</taxon>
        <taxon>Pseudomonadati</taxon>
        <taxon>Pseudomonadota</taxon>
        <taxon>Alphaproteobacteria</taxon>
        <taxon>Rhodobacterales</taxon>
        <taxon>Roseobacteraceae</taxon>
        <taxon>Roseovarius</taxon>
    </lineage>
</organism>
<name>A0A6I6IQQ4_9RHOB</name>
<dbReference type="Pfam" id="PF24857">
    <property type="entry name" value="THR4_C"/>
    <property type="match status" value="1"/>
</dbReference>
<evidence type="ECO:0000256" key="5">
    <source>
        <dbReference type="ARBA" id="ARBA00022898"/>
    </source>
</evidence>
<accession>A0A6I6IQQ4</accession>
<dbReference type="GO" id="GO:0004795">
    <property type="term" value="F:threonine synthase activity"/>
    <property type="evidence" value="ECO:0007669"/>
    <property type="project" value="UniProtKB-UniRule"/>
</dbReference>
<keyword evidence="4" id="KW-0028">Amino-acid biosynthesis</keyword>
<dbReference type="KEGG" id="rom:EI983_04390"/>
<evidence type="ECO:0000256" key="8">
    <source>
        <dbReference type="ARBA" id="ARBA00049144"/>
    </source>
</evidence>
<sequence>MQYISTRGDAPVLSFEAAMLTGLARDGGLYLPESIPPMLSADIAALHGQSYDEVAFRVMRPFIGDTFTDDEFREIIARAYEGFGHAARAPLVQLDQGHFLLELFHGPTLAFKDFAMQLIGQLFEASLKRNGQRVCIVGATSGDTGSAAIEAFRGLDAVDVFILYPHERVSEVQRRQMTTPSESNVHALAVTGHFDDCQARVKDMFNDFEFRDAVGLAGVNSINWARVLAQVVYYFTSAVALGAPHRKVSFTVPTGNFGDIFAGYIAKQMGLPIDRLIVATNQNDILHRCLTTSDYTPDGVIPSISPSMDIQVSSNFERALYYAYDQDGSAVAQLMDELRQGGFSVSQGALQALRESFDSGRASEEETSATIARLSEKTGELLCPHSAVGVHVAETHRDPAVPMITLATAHPAKFPAAVEAASGQHPPLPERMSDLYERAERVTRVENDLGAIEDIIRERTGH</sequence>
<dbReference type="NCBIfam" id="TIGR00260">
    <property type="entry name" value="thrC"/>
    <property type="match status" value="1"/>
</dbReference>
<dbReference type="InterPro" id="IPR051166">
    <property type="entry name" value="Threonine_Synthase"/>
</dbReference>
<dbReference type="SUPFAM" id="SSF53686">
    <property type="entry name" value="Tryptophan synthase beta subunit-like PLP-dependent enzymes"/>
    <property type="match status" value="1"/>
</dbReference>
<comment type="similarity">
    <text evidence="2">Belongs to the threonine synthase family.</text>
</comment>
<dbReference type="PANTHER" id="PTHR42690">
    <property type="entry name" value="THREONINE SYNTHASE FAMILY MEMBER"/>
    <property type="match status" value="1"/>
</dbReference>
<dbReference type="GO" id="GO:0030170">
    <property type="term" value="F:pyridoxal phosphate binding"/>
    <property type="evidence" value="ECO:0007669"/>
    <property type="project" value="InterPro"/>
</dbReference>
<comment type="cofactor">
    <cofactor evidence="1 10">
        <name>pyridoxal 5'-phosphate</name>
        <dbReference type="ChEBI" id="CHEBI:597326"/>
    </cofactor>
</comment>
<dbReference type="InterPro" id="IPR029144">
    <property type="entry name" value="Thr_synth_N"/>
</dbReference>
<dbReference type="RefSeq" id="WP_157706191.1">
    <property type="nucleotide sequence ID" value="NZ_CP034348.1"/>
</dbReference>
<evidence type="ECO:0000256" key="9">
    <source>
        <dbReference type="NCBIfam" id="TIGR00260"/>
    </source>
</evidence>
<evidence type="ECO:0000256" key="10">
    <source>
        <dbReference type="PIRSR" id="PIRSR604450-51"/>
    </source>
</evidence>
<dbReference type="InterPro" id="IPR000634">
    <property type="entry name" value="Ser/Thr_deHydtase_PyrdxlP-BS"/>
</dbReference>
<dbReference type="EC" id="4.2.3.1" evidence="9"/>
<protein>
    <recommendedName>
        <fullName evidence="3 9">Threonine synthase</fullName>
        <ecNumber evidence="9">4.2.3.1</ecNumber>
    </recommendedName>
</protein>
<evidence type="ECO:0000313" key="13">
    <source>
        <dbReference type="Proteomes" id="UP000428330"/>
    </source>
</evidence>
<dbReference type="AlphaFoldDB" id="A0A6I6IQQ4"/>
<feature type="domain" description="Threonine synthase N-terminal" evidence="11">
    <location>
        <begin position="2"/>
        <end position="80"/>
    </location>
</feature>
<evidence type="ECO:0000256" key="1">
    <source>
        <dbReference type="ARBA" id="ARBA00001933"/>
    </source>
</evidence>
<dbReference type="InterPro" id="IPR004450">
    <property type="entry name" value="Thr_synthase-like"/>
</dbReference>
<evidence type="ECO:0000256" key="2">
    <source>
        <dbReference type="ARBA" id="ARBA00005517"/>
    </source>
</evidence>
<dbReference type="PROSITE" id="PS00165">
    <property type="entry name" value="DEHYDRATASE_SER_THR"/>
    <property type="match status" value="1"/>
</dbReference>
<evidence type="ECO:0000259" key="11">
    <source>
        <dbReference type="Pfam" id="PF14821"/>
    </source>
</evidence>
<feature type="modified residue" description="N6-(pyridoxal phosphate)lysine" evidence="10">
    <location>
        <position position="112"/>
    </location>
</feature>
<dbReference type="PANTHER" id="PTHR42690:SF1">
    <property type="entry name" value="THREONINE SYNTHASE-LIKE 2"/>
    <property type="match status" value="1"/>
</dbReference>
<dbReference type="CDD" id="cd01560">
    <property type="entry name" value="Thr-synth_2"/>
    <property type="match status" value="1"/>
</dbReference>
<keyword evidence="13" id="KW-1185">Reference proteome</keyword>
<dbReference type="Gene3D" id="3.40.50.1100">
    <property type="match status" value="2"/>
</dbReference>